<keyword evidence="2 3" id="KW-0732">Signal</keyword>
<dbReference type="SUPFAM" id="SSF53822">
    <property type="entry name" value="Periplasmic binding protein-like I"/>
    <property type="match status" value="1"/>
</dbReference>
<dbReference type="Proteomes" id="UP000246145">
    <property type="component" value="Unassembled WGS sequence"/>
</dbReference>
<reference evidence="5 6" key="1">
    <citation type="submission" date="2018-04" db="EMBL/GenBank/DDBJ databases">
        <title>Genomic Encyclopedia of Type Strains, Phase IV (KMG-IV): sequencing the most valuable type-strain genomes for metagenomic binning, comparative biology and taxonomic classification.</title>
        <authorList>
            <person name="Goeker M."/>
        </authorList>
    </citation>
    <scope>NUCLEOTIDE SEQUENCE [LARGE SCALE GENOMIC DNA]</scope>
    <source>
        <strain evidence="5 6">DSM 10065</strain>
    </source>
</reference>
<keyword evidence="6" id="KW-1185">Reference proteome</keyword>
<accession>A0A2U1CQQ0</accession>
<proteinExistence type="inferred from homology"/>
<dbReference type="Gene3D" id="3.40.50.2300">
    <property type="match status" value="2"/>
</dbReference>
<dbReference type="EMBL" id="QEKO01000001">
    <property type="protein sequence ID" value="PVY68199.1"/>
    <property type="molecule type" value="Genomic_DNA"/>
</dbReference>
<dbReference type="PANTHER" id="PTHR30483">
    <property type="entry name" value="LEUCINE-SPECIFIC-BINDING PROTEIN"/>
    <property type="match status" value="1"/>
</dbReference>
<feature type="signal peptide" evidence="3">
    <location>
        <begin position="1"/>
        <end position="24"/>
    </location>
</feature>
<protein>
    <submittedName>
        <fullName evidence="5">Branched-chain amino acid transport system substrate-binding protein</fullName>
    </submittedName>
</protein>
<dbReference type="OrthoDB" id="8766630at2"/>
<gene>
    <name evidence="5" type="ORF">C7440_0589</name>
</gene>
<evidence type="ECO:0000256" key="1">
    <source>
        <dbReference type="ARBA" id="ARBA00010062"/>
    </source>
</evidence>
<dbReference type="InterPro" id="IPR051010">
    <property type="entry name" value="BCAA_transport"/>
</dbReference>
<organism evidence="5 6">
    <name type="scientific">Pusillimonas noertemannii</name>
    <dbReference type="NCBI Taxonomy" id="305977"/>
    <lineage>
        <taxon>Bacteria</taxon>
        <taxon>Pseudomonadati</taxon>
        <taxon>Pseudomonadota</taxon>
        <taxon>Betaproteobacteria</taxon>
        <taxon>Burkholderiales</taxon>
        <taxon>Alcaligenaceae</taxon>
        <taxon>Pusillimonas</taxon>
    </lineage>
</organism>
<name>A0A2U1CQQ0_9BURK</name>
<dbReference type="InterPro" id="IPR028081">
    <property type="entry name" value="Leu-bd"/>
</dbReference>
<comment type="caution">
    <text evidence="5">The sequence shown here is derived from an EMBL/GenBank/DDBJ whole genome shotgun (WGS) entry which is preliminary data.</text>
</comment>
<evidence type="ECO:0000256" key="3">
    <source>
        <dbReference type="SAM" id="SignalP"/>
    </source>
</evidence>
<evidence type="ECO:0000313" key="5">
    <source>
        <dbReference type="EMBL" id="PVY68199.1"/>
    </source>
</evidence>
<evidence type="ECO:0000259" key="4">
    <source>
        <dbReference type="Pfam" id="PF13458"/>
    </source>
</evidence>
<feature type="chain" id="PRO_5015507246" evidence="3">
    <location>
        <begin position="25"/>
        <end position="390"/>
    </location>
</feature>
<evidence type="ECO:0000256" key="2">
    <source>
        <dbReference type="ARBA" id="ARBA00022729"/>
    </source>
</evidence>
<sequence>MNLIKLFTSCAAAISMLGASVANAQEPIRIGMALPLSGVFTSYGQQAKNGIQVFMNKHGTTVAGRQIEIIYRDTGGGSAESGHRLAQEFVSRYKVDILGGFLITPQAFAAAPVATAAKVPLFVMLAGSSSVTEKSPYIVRTSYTNAQMAYPLGQWAANNGIKTAYSLVADFGPGHDAEHWFKKGFTENGGQIVGETRVPPANHDFAPFVQRIKDVEPDAAFVFLQAGDASIGFLKEAAGRQLAEAGVKTLALEGFTDDDTLAAVGDAALGVISAGFYTTDYDIPMNTEFLSGFNAVDGGKLPPNFIAVAAYDAMRVIYSALHELNGEVDSDRLIEAARGMQVDSPRGVLVIDKETRDAVQDIYIRKIERVDSGLVNRNFDKIPMVKDPAN</sequence>
<comment type="similarity">
    <text evidence="1">Belongs to the leucine-binding protein family.</text>
</comment>
<dbReference type="RefSeq" id="WP_116517408.1">
    <property type="nucleotide sequence ID" value="NZ_JACCEX010000001.1"/>
</dbReference>
<dbReference type="PANTHER" id="PTHR30483:SF6">
    <property type="entry name" value="PERIPLASMIC BINDING PROTEIN OF ABC TRANSPORTER FOR NATURAL AMINO ACIDS"/>
    <property type="match status" value="1"/>
</dbReference>
<feature type="domain" description="Leucine-binding protein" evidence="4">
    <location>
        <begin position="27"/>
        <end position="368"/>
    </location>
</feature>
<evidence type="ECO:0000313" key="6">
    <source>
        <dbReference type="Proteomes" id="UP000246145"/>
    </source>
</evidence>
<dbReference type="InterPro" id="IPR028082">
    <property type="entry name" value="Peripla_BP_I"/>
</dbReference>
<dbReference type="STRING" id="1231391.GCA_000308195_03409"/>
<dbReference type="Pfam" id="PF13458">
    <property type="entry name" value="Peripla_BP_6"/>
    <property type="match status" value="1"/>
</dbReference>
<dbReference type="AlphaFoldDB" id="A0A2U1CQQ0"/>